<sequence length="124" mass="13994">MSKVKANEDEMASNVCRIGEELEESREEKAQIKEKLEFMGEAKEALEAEMKTLGVQTEQWRKAADVAAAVSRQVFVGGGLFDQSEVVGFMDDDDTEDELGSGNRKRKSSWMKMFGDLWKKKGHK</sequence>
<name>A0A6J0K5Q3_RAPSA</name>
<protein>
    <submittedName>
        <fullName evidence="5">Interactor of constitutive active ROPs 1-like</fullName>
    </submittedName>
</protein>
<gene>
    <name evidence="5" type="primary">LOC108815122</name>
</gene>
<proteinExistence type="inferred from homology"/>
<evidence type="ECO:0000313" key="4">
    <source>
        <dbReference type="Proteomes" id="UP000504610"/>
    </source>
</evidence>
<dbReference type="Proteomes" id="UP000504610">
    <property type="component" value="Chromosome 7"/>
</dbReference>
<organism evidence="4 5">
    <name type="scientific">Raphanus sativus</name>
    <name type="common">Radish</name>
    <name type="synonym">Raphanus raphanistrum var. sativus</name>
    <dbReference type="NCBI Taxonomy" id="3726"/>
    <lineage>
        <taxon>Eukaryota</taxon>
        <taxon>Viridiplantae</taxon>
        <taxon>Streptophyta</taxon>
        <taxon>Embryophyta</taxon>
        <taxon>Tracheophyta</taxon>
        <taxon>Spermatophyta</taxon>
        <taxon>Magnoliopsida</taxon>
        <taxon>eudicotyledons</taxon>
        <taxon>Gunneridae</taxon>
        <taxon>Pentapetalae</taxon>
        <taxon>rosids</taxon>
        <taxon>malvids</taxon>
        <taxon>Brassicales</taxon>
        <taxon>Brassicaceae</taxon>
        <taxon>Brassiceae</taxon>
        <taxon>Raphanus</taxon>
    </lineage>
</organism>
<reference evidence="5" key="2">
    <citation type="submission" date="2025-08" db="UniProtKB">
        <authorList>
            <consortium name="RefSeq"/>
        </authorList>
    </citation>
    <scope>IDENTIFICATION</scope>
    <source>
        <tissue evidence="5">Leaf</tissue>
    </source>
</reference>
<dbReference type="KEGG" id="rsz:108815122"/>
<accession>A0A6J0K5Q3</accession>
<feature type="coiled-coil region" evidence="3">
    <location>
        <begin position="22"/>
        <end position="49"/>
    </location>
</feature>
<reference evidence="4" key="1">
    <citation type="journal article" date="2019" name="Database">
        <title>The radish genome database (RadishGD): an integrated information resource for radish genomics.</title>
        <authorList>
            <person name="Yu H.J."/>
            <person name="Baek S."/>
            <person name="Lee Y.J."/>
            <person name="Cho A."/>
            <person name="Mun J.H."/>
        </authorList>
    </citation>
    <scope>NUCLEOTIDE SEQUENCE [LARGE SCALE GENOMIC DNA]</scope>
    <source>
        <strain evidence="4">cv. WK10039</strain>
    </source>
</reference>
<keyword evidence="4" id="KW-1185">Reference proteome</keyword>
<keyword evidence="2 3" id="KW-0175">Coiled coil</keyword>
<dbReference type="RefSeq" id="XP_018443280.1">
    <property type="nucleotide sequence ID" value="XM_018587778.1"/>
</dbReference>
<evidence type="ECO:0000313" key="5">
    <source>
        <dbReference type="RefSeq" id="XP_018443280.1"/>
    </source>
</evidence>
<dbReference type="OrthoDB" id="782896at2759"/>
<comment type="similarity">
    <text evidence="1">Belongs to the ICR family.</text>
</comment>
<dbReference type="InterPro" id="IPR029688">
    <property type="entry name" value="ICR"/>
</dbReference>
<dbReference type="PANTHER" id="PTHR34224">
    <property type="entry name" value="INTERACTOR OF CONSTITUTIVE ACTIVE ROPS 2, CHLOROPLASTIC-RELATED"/>
    <property type="match status" value="1"/>
</dbReference>
<dbReference type="AlphaFoldDB" id="A0A6J0K5Q3"/>
<dbReference type="GeneID" id="108815122"/>
<evidence type="ECO:0000256" key="3">
    <source>
        <dbReference type="SAM" id="Coils"/>
    </source>
</evidence>
<evidence type="ECO:0000256" key="1">
    <source>
        <dbReference type="ARBA" id="ARBA00009778"/>
    </source>
</evidence>
<evidence type="ECO:0000256" key="2">
    <source>
        <dbReference type="ARBA" id="ARBA00023054"/>
    </source>
</evidence>
<dbReference type="PANTHER" id="PTHR34224:SF8">
    <property type="entry name" value="INTERACTOR OF CONSTITUTIVE ACTIVE ROPS 1"/>
    <property type="match status" value="1"/>
</dbReference>